<accession>A0ABD3Q7A6</accession>
<evidence type="ECO:0000313" key="4">
    <source>
        <dbReference type="Proteomes" id="UP001530400"/>
    </source>
</evidence>
<sequence length="262" mass="29807">MARCHRIGQTRGVKVYCLLTSKTYEMLIAYHLLSLHIWYLTKMFQYTRSMFHRASMKMELDQAVLQGIEYTGGNKDAMLKEELEKLLKNGEYNIFTEDKDGSGDKEANDFLAQNIDSILEHRATTITHDNSGIKSTGGNFSKVSFKYANEGETALDDPEFWTKVVGEPENECNDNIFPDHEKRKRTPQNYAAMFEDFDDDFGLMTDEGGKESDNESNASEYSDNVDVDQMDEEESGLESLFGKVHISSHANPIIQSENFNGL</sequence>
<protein>
    <submittedName>
        <fullName evidence="3">Uncharacterized protein</fullName>
    </submittedName>
</protein>
<feature type="region of interest" description="Disordered" evidence="2">
    <location>
        <begin position="202"/>
        <end position="236"/>
    </location>
</feature>
<feature type="compositionally biased region" description="Acidic residues" evidence="2">
    <location>
        <begin position="223"/>
        <end position="236"/>
    </location>
</feature>
<keyword evidence="4" id="KW-1185">Reference proteome</keyword>
<reference evidence="3 4" key="1">
    <citation type="submission" date="2024-10" db="EMBL/GenBank/DDBJ databases">
        <title>Updated reference genomes for cyclostephanoid diatoms.</title>
        <authorList>
            <person name="Roberts W.R."/>
            <person name="Alverson A.J."/>
        </authorList>
    </citation>
    <scope>NUCLEOTIDE SEQUENCE [LARGE SCALE GENOMIC DNA]</scope>
    <source>
        <strain evidence="3 4">AJA010-31</strain>
    </source>
</reference>
<dbReference type="AlphaFoldDB" id="A0ABD3Q7A6"/>
<evidence type="ECO:0000313" key="3">
    <source>
        <dbReference type="EMBL" id="KAL3796205.1"/>
    </source>
</evidence>
<dbReference type="Proteomes" id="UP001530400">
    <property type="component" value="Unassembled WGS sequence"/>
</dbReference>
<dbReference type="PANTHER" id="PTHR45623">
    <property type="entry name" value="CHROMODOMAIN-HELICASE-DNA-BINDING PROTEIN 3-RELATED-RELATED"/>
    <property type="match status" value="1"/>
</dbReference>
<dbReference type="Gene3D" id="3.40.50.300">
    <property type="entry name" value="P-loop containing nucleotide triphosphate hydrolases"/>
    <property type="match status" value="2"/>
</dbReference>
<comment type="caution">
    <text evidence="3">The sequence shown here is derived from an EMBL/GenBank/DDBJ whole genome shotgun (WGS) entry which is preliminary data.</text>
</comment>
<proteinExistence type="predicted"/>
<keyword evidence="1" id="KW-0539">Nucleus</keyword>
<dbReference type="InterPro" id="IPR027417">
    <property type="entry name" value="P-loop_NTPase"/>
</dbReference>
<dbReference type="EMBL" id="JALLPJ020000299">
    <property type="protein sequence ID" value="KAL3796205.1"/>
    <property type="molecule type" value="Genomic_DNA"/>
</dbReference>
<evidence type="ECO:0000256" key="2">
    <source>
        <dbReference type="SAM" id="MobiDB-lite"/>
    </source>
</evidence>
<gene>
    <name evidence="3" type="ORF">ACHAWO_010485</name>
</gene>
<dbReference type="PANTHER" id="PTHR45623:SF11">
    <property type="entry name" value="KISMET, ISOFORM C"/>
    <property type="match status" value="1"/>
</dbReference>
<name>A0ABD3Q7A6_9STRA</name>
<organism evidence="3 4">
    <name type="scientific">Cyclotella atomus</name>
    <dbReference type="NCBI Taxonomy" id="382360"/>
    <lineage>
        <taxon>Eukaryota</taxon>
        <taxon>Sar</taxon>
        <taxon>Stramenopiles</taxon>
        <taxon>Ochrophyta</taxon>
        <taxon>Bacillariophyta</taxon>
        <taxon>Coscinodiscophyceae</taxon>
        <taxon>Thalassiosirophycidae</taxon>
        <taxon>Stephanodiscales</taxon>
        <taxon>Stephanodiscaceae</taxon>
        <taxon>Cyclotella</taxon>
    </lineage>
</organism>
<evidence type="ECO:0000256" key="1">
    <source>
        <dbReference type="ARBA" id="ARBA00023242"/>
    </source>
</evidence>